<gene>
    <name evidence="2" type="ORF">QYT958_LOCUS44306</name>
</gene>
<feature type="compositionally biased region" description="Polar residues" evidence="1">
    <location>
        <begin position="36"/>
        <end position="48"/>
    </location>
</feature>
<accession>A0A822E7E1</accession>
<feature type="compositionally biased region" description="Low complexity" evidence="1">
    <location>
        <begin position="49"/>
        <end position="60"/>
    </location>
</feature>
<feature type="non-terminal residue" evidence="2">
    <location>
        <position position="1"/>
    </location>
</feature>
<evidence type="ECO:0000256" key="1">
    <source>
        <dbReference type="SAM" id="MobiDB-lite"/>
    </source>
</evidence>
<name>A0A822E7E1_9BILA</name>
<dbReference type="EMBL" id="CAJOBR010067917">
    <property type="protein sequence ID" value="CAF5090453.1"/>
    <property type="molecule type" value="Genomic_DNA"/>
</dbReference>
<feature type="compositionally biased region" description="Low complexity" evidence="1">
    <location>
        <begin position="1"/>
        <end position="16"/>
    </location>
</feature>
<dbReference type="AlphaFoldDB" id="A0A822E7E1"/>
<evidence type="ECO:0000313" key="3">
    <source>
        <dbReference type="Proteomes" id="UP000663848"/>
    </source>
</evidence>
<feature type="region of interest" description="Disordered" evidence="1">
    <location>
        <begin position="1"/>
        <end position="60"/>
    </location>
</feature>
<feature type="non-terminal residue" evidence="2">
    <location>
        <position position="60"/>
    </location>
</feature>
<dbReference type="Proteomes" id="UP000663848">
    <property type="component" value="Unassembled WGS sequence"/>
</dbReference>
<sequence length="60" mass="6115">QPVRQTAATQHSSSTTEGQRPEGKSYAGIAKLHSLTGPSITANSTTTTAPRVVPSPSAVP</sequence>
<comment type="caution">
    <text evidence="2">The sequence shown here is derived from an EMBL/GenBank/DDBJ whole genome shotgun (WGS) entry which is preliminary data.</text>
</comment>
<protein>
    <submittedName>
        <fullName evidence="2">Uncharacterized protein</fullName>
    </submittedName>
</protein>
<reference evidence="2" key="1">
    <citation type="submission" date="2021-02" db="EMBL/GenBank/DDBJ databases">
        <authorList>
            <person name="Nowell W R."/>
        </authorList>
    </citation>
    <scope>NUCLEOTIDE SEQUENCE</scope>
</reference>
<proteinExistence type="predicted"/>
<evidence type="ECO:0000313" key="2">
    <source>
        <dbReference type="EMBL" id="CAF5090453.1"/>
    </source>
</evidence>
<organism evidence="2 3">
    <name type="scientific">Rotaria socialis</name>
    <dbReference type="NCBI Taxonomy" id="392032"/>
    <lineage>
        <taxon>Eukaryota</taxon>
        <taxon>Metazoa</taxon>
        <taxon>Spiralia</taxon>
        <taxon>Gnathifera</taxon>
        <taxon>Rotifera</taxon>
        <taxon>Eurotatoria</taxon>
        <taxon>Bdelloidea</taxon>
        <taxon>Philodinida</taxon>
        <taxon>Philodinidae</taxon>
        <taxon>Rotaria</taxon>
    </lineage>
</organism>